<gene>
    <name evidence="3" type="primary">yhaH_2</name>
    <name evidence="3" type="ORF">SSLFYP27_02573</name>
</gene>
<name>A0A6N3FPD2_STASI</name>
<organism evidence="3">
    <name type="scientific">Staphylococcus simulans</name>
    <dbReference type="NCBI Taxonomy" id="1286"/>
    <lineage>
        <taxon>Bacteria</taxon>
        <taxon>Bacillati</taxon>
        <taxon>Bacillota</taxon>
        <taxon>Bacilli</taxon>
        <taxon>Bacillales</taxon>
        <taxon>Staphylococcaceae</taxon>
        <taxon>Staphylococcus</taxon>
    </lineage>
</organism>
<protein>
    <submittedName>
        <fullName evidence="3">Inner membrane protein YhaH</fullName>
    </submittedName>
</protein>
<evidence type="ECO:0000256" key="2">
    <source>
        <dbReference type="SAM" id="Phobius"/>
    </source>
</evidence>
<dbReference type="EMBL" id="CACRUO010000065">
    <property type="protein sequence ID" value="VYU53669.1"/>
    <property type="molecule type" value="Genomic_DNA"/>
</dbReference>
<feature type="region of interest" description="Disordered" evidence="1">
    <location>
        <begin position="154"/>
        <end position="173"/>
    </location>
</feature>
<dbReference type="PANTHER" id="PTHR34980">
    <property type="entry name" value="INNER MEMBRANE PROTEIN-RELATED-RELATED"/>
    <property type="match status" value="1"/>
</dbReference>
<evidence type="ECO:0000256" key="1">
    <source>
        <dbReference type="SAM" id="MobiDB-lite"/>
    </source>
</evidence>
<evidence type="ECO:0000313" key="3">
    <source>
        <dbReference type="EMBL" id="VYU53669.1"/>
    </source>
</evidence>
<keyword evidence="2" id="KW-0472">Membrane</keyword>
<feature type="transmembrane region" description="Helical" evidence="2">
    <location>
        <begin position="35"/>
        <end position="68"/>
    </location>
</feature>
<dbReference type="Pfam" id="PF05656">
    <property type="entry name" value="DUF805"/>
    <property type="match status" value="1"/>
</dbReference>
<accession>A0A6N3FPD2</accession>
<dbReference type="GO" id="GO:0005886">
    <property type="term" value="C:plasma membrane"/>
    <property type="evidence" value="ECO:0007669"/>
    <property type="project" value="TreeGrafter"/>
</dbReference>
<sequence>MENQSNQIIESYKQFWIRFLDVKGRSDRADYWHPFWINFLISTVLGALSGGLLSSIFGIAIIIPSFTVMVRRLHDTNRTMLFAIISYISGFIASVGTLVFFFGVVLAANASEGWVLGATAFAGVFGIVVAGLVTLYIIYLLVLPGDKAPNNYGDGGSSKAVSNNPLAQDAEVE</sequence>
<dbReference type="AlphaFoldDB" id="A0A6N3FPD2"/>
<reference evidence="3" key="1">
    <citation type="submission" date="2019-11" db="EMBL/GenBank/DDBJ databases">
        <authorList>
            <person name="Feng L."/>
        </authorList>
    </citation>
    <scope>NUCLEOTIDE SEQUENCE</scope>
    <source>
        <strain evidence="3">SsimulansLFYP27</strain>
    </source>
</reference>
<proteinExistence type="predicted"/>
<dbReference type="PANTHER" id="PTHR34980:SF2">
    <property type="entry name" value="INNER MEMBRANE PROTEIN YHAH-RELATED"/>
    <property type="match status" value="1"/>
</dbReference>
<feature type="transmembrane region" description="Helical" evidence="2">
    <location>
        <begin position="114"/>
        <end position="142"/>
    </location>
</feature>
<keyword evidence="2" id="KW-0812">Transmembrane</keyword>
<dbReference type="RefSeq" id="WP_002480249.1">
    <property type="nucleotide sequence ID" value="NZ_CACRUO010000065.1"/>
</dbReference>
<dbReference type="InterPro" id="IPR008523">
    <property type="entry name" value="DUF805"/>
</dbReference>
<feature type="transmembrane region" description="Helical" evidence="2">
    <location>
        <begin position="80"/>
        <end position="108"/>
    </location>
</feature>
<keyword evidence="2" id="KW-1133">Transmembrane helix</keyword>